<dbReference type="AlphaFoldDB" id="A0A0C3AKD5"/>
<keyword evidence="2" id="KW-1185">Reference proteome</keyword>
<protein>
    <submittedName>
        <fullName evidence="1">Uncharacterized protein</fullName>
    </submittedName>
</protein>
<sequence length="101" mass="11364">MTHNQRNTAFILPVKALAKQGANIGTPRHSDTACTERAIAVTPQDCISETSSRTLTSTSQPQPEIRWRVVGKQHCNFRPLVPWHFRPFSSPFYTLLTQSTV</sequence>
<dbReference type="EMBL" id="KN824318">
    <property type="protein sequence ID" value="KIM25025.1"/>
    <property type="molecule type" value="Genomic_DNA"/>
</dbReference>
<reference evidence="1 2" key="1">
    <citation type="submission" date="2014-04" db="EMBL/GenBank/DDBJ databases">
        <authorList>
            <consortium name="DOE Joint Genome Institute"/>
            <person name="Kuo A."/>
            <person name="Zuccaro A."/>
            <person name="Kohler A."/>
            <person name="Nagy L.G."/>
            <person name="Floudas D."/>
            <person name="Copeland A."/>
            <person name="Barry K.W."/>
            <person name="Cichocki N."/>
            <person name="Veneault-Fourrey C."/>
            <person name="LaButti K."/>
            <person name="Lindquist E.A."/>
            <person name="Lipzen A."/>
            <person name="Lundell T."/>
            <person name="Morin E."/>
            <person name="Murat C."/>
            <person name="Sun H."/>
            <person name="Tunlid A."/>
            <person name="Henrissat B."/>
            <person name="Grigoriev I.V."/>
            <person name="Hibbett D.S."/>
            <person name="Martin F."/>
            <person name="Nordberg H.P."/>
            <person name="Cantor M.N."/>
            <person name="Hua S.X."/>
        </authorList>
    </citation>
    <scope>NUCLEOTIDE SEQUENCE [LARGE SCALE GENOMIC DNA]</scope>
    <source>
        <strain evidence="1 2">MAFF 305830</strain>
    </source>
</reference>
<dbReference type="Proteomes" id="UP000054097">
    <property type="component" value="Unassembled WGS sequence"/>
</dbReference>
<evidence type="ECO:0000313" key="2">
    <source>
        <dbReference type="Proteomes" id="UP000054097"/>
    </source>
</evidence>
<evidence type="ECO:0000313" key="1">
    <source>
        <dbReference type="EMBL" id="KIM25025.1"/>
    </source>
</evidence>
<organism evidence="1 2">
    <name type="scientific">Serendipita vermifera MAFF 305830</name>
    <dbReference type="NCBI Taxonomy" id="933852"/>
    <lineage>
        <taxon>Eukaryota</taxon>
        <taxon>Fungi</taxon>
        <taxon>Dikarya</taxon>
        <taxon>Basidiomycota</taxon>
        <taxon>Agaricomycotina</taxon>
        <taxon>Agaricomycetes</taxon>
        <taxon>Sebacinales</taxon>
        <taxon>Serendipitaceae</taxon>
        <taxon>Serendipita</taxon>
    </lineage>
</organism>
<accession>A0A0C3AKD5</accession>
<reference evidence="2" key="2">
    <citation type="submission" date="2015-01" db="EMBL/GenBank/DDBJ databases">
        <title>Evolutionary Origins and Diversification of the Mycorrhizal Mutualists.</title>
        <authorList>
            <consortium name="DOE Joint Genome Institute"/>
            <consortium name="Mycorrhizal Genomics Consortium"/>
            <person name="Kohler A."/>
            <person name="Kuo A."/>
            <person name="Nagy L.G."/>
            <person name="Floudas D."/>
            <person name="Copeland A."/>
            <person name="Barry K.W."/>
            <person name="Cichocki N."/>
            <person name="Veneault-Fourrey C."/>
            <person name="LaButti K."/>
            <person name="Lindquist E.A."/>
            <person name="Lipzen A."/>
            <person name="Lundell T."/>
            <person name="Morin E."/>
            <person name="Murat C."/>
            <person name="Riley R."/>
            <person name="Ohm R."/>
            <person name="Sun H."/>
            <person name="Tunlid A."/>
            <person name="Henrissat B."/>
            <person name="Grigoriev I.V."/>
            <person name="Hibbett D.S."/>
            <person name="Martin F."/>
        </authorList>
    </citation>
    <scope>NUCLEOTIDE SEQUENCE [LARGE SCALE GENOMIC DNA]</scope>
    <source>
        <strain evidence="2">MAFF 305830</strain>
    </source>
</reference>
<name>A0A0C3AKD5_SERVB</name>
<dbReference type="HOGENOM" id="CLU_2293433_0_0_1"/>
<proteinExistence type="predicted"/>
<gene>
    <name evidence="1" type="ORF">M408DRAFT_226481</name>
</gene>